<protein>
    <submittedName>
        <fullName evidence="1">Uncharacterized protein</fullName>
    </submittedName>
</protein>
<accession>A0A8S5P573</accession>
<sequence length="172" mass="17640">MPGTTIGINMTYGYPGQASRQGDEVSRTRPVAAGEADIPFGAPVVQKEDGSVAIFGATNTADDFAGIAMRKVKSAKVYPYQNFGYYAAGEACDVLQRGGISATCAWGTPKVGAKVYVRTKVVSGTSPAGAKVGDLGAANEAGNCVELTGVKWSSGADARSVAELTIIVRQGV</sequence>
<dbReference type="Pfam" id="PF22758">
    <property type="entry name" value="Phage_cement"/>
    <property type="match status" value="1"/>
</dbReference>
<proteinExistence type="predicted"/>
<dbReference type="InterPro" id="IPR054438">
    <property type="entry name" value="Struct_cement_gp24/gp6"/>
</dbReference>
<reference evidence="1" key="1">
    <citation type="journal article" date="2021" name="Proc. Natl. Acad. Sci. U.S.A.">
        <title>A Catalog of Tens of Thousands of Viruses from Human Metagenomes Reveals Hidden Associations with Chronic Diseases.</title>
        <authorList>
            <person name="Tisza M.J."/>
            <person name="Buck C.B."/>
        </authorList>
    </citation>
    <scope>NUCLEOTIDE SEQUENCE</scope>
    <source>
        <strain evidence="1">Ctiil21</strain>
    </source>
</reference>
<dbReference type="EMBL" id="BK015343">
    <property type="protein sequence ID" value="DAE02214.1"/>
    <property type="molecule type" value="Genomic_DNA"/>
</dbReference>
<name>A0A8S5P573_9CAUD</name>
<evidence type="ECO:0000313" key="1">
    <source>
        <dbReference type="EMBL" id="DAE02214.1"/>
    </source>
</evidence>
<organism evidence="1">
    <name type="scientific">Myoviridae sp. ctiil21</name>
    <dbReference type="NCBI Taxonomy" id="2825153"/>
    <lineage>
        <taxon>Viruses</taxon>
        <taxon>Duplodnaviria</taxon>
        <taxon>Heunggongvirae</taxon>
        <taxon>Uroviricota</taxon>
        <taxon>Caudoviricetes</taxon>
    </lineage>
</organism>